<feature type="region of interest" description="Disordered" evidence="3">
    <location>
        <begin position="331"/>
        <end position="367"/>
    </location>
</feature>
<dbReference type="CDD" id="cd05992">
    <property type="entry name" value="PB1"/>
    <property type="match status" value="1"/>
</dbReference>
<evidence type="ECO:0000259" key="4">
    <source>
        <dbReference type="PROSITE" id="PS51745"/>
    </source>
</evidence>
<feature type="compositionally biased region" description="Polar residues" evidence="3">
    <location>
        <begin position="331"/>
        <end position="359"/>
    </location>
</feature>
<protein>
    <recommendedName>
        <fullName evidence="4">PB1 domain-containing protein</fullName>
    </recommendedName>
</protein>
<sequence length="500" mass="55176">MALKEQLAQWSKALDFWDQQDFASAYEQFVSFADFAKIHYNVGMCAMRINNLEIAVAAFGRAIAADEYLSIAYVQRGICLYHMGDIDGALANFEESFKMLRGNFFIDYTQLGMPFQVYACHAIFNIALCHFQRGDTERGVRYISEALRAVTKESEFTPDITDIEEAAKLGERAADMAMPYEVPPTLVFRPQEDNLKNAERVDYLGQSRVVASVNATDNYTGFSGKLTRDLTLLSRPKKDLDNVAAKQLALKSPSAMSTAQTTLVQSNIATMSRNGSIGGLRRDNYPDSSGQVDTLGRSGTIARGLIPRRSSSANTSIGTLSGLTIRSPGSISRAATSASQSDTYHPPLSSRSQLTATPPRTSPAYGDTDPFDVAAERFNKMTININNNNNRDIQDPPVHIPIRRGSNTSISSSVAVGSDTIKVKCHYTESRFILVPTNIPFRELRERISNKFSAQGLLSLKYKDEDGYMTMMINDDDLDDAVSVSGVGRLELWCFLLDAV</sequence>
<evidence type="ECO:0000313" key="5">
    <source>
        <dbReference type="EMBL" id="KAH6598955.1"/>
    </source>
</evidence>
<dbReference type="SUPFAM" id="SSF48452">
    <property type="entry name" value="TPR-like"/>
    <property type="match status" value="1"/>
</dbReference>
<dbReference type="Gene3D" id="1.25.40.10">
    <property type="entry name" value="Tetratricopeptide repeat domain"/>
    <property type="match status" value="1"/>
</dbReference>
<dbReference type="InterPro" id="IPR053793">
    <property type="entry name" value="PB1-like"/>
</dbReference>
<organism evidence="5 6">
    <name type="scientific">Batrachochytrium salamandrivorans</name>
    <dbReference type="NCBI Taxonomy" id="1357716"/>
    <lineage>
        <taxon>Eukaryota</taxon>
        <taxon>Fungi</taxon>
        <taxon>Fungi incertae sedis</taxon>
        <taxon>Chytridiomycota</taxon>
        <taxon>Chytridiomycota incertae sedis</taxon>
        <taxon>Chytridiomycetes</taxon>
        <taxon>Rhizophydiales</taxon>
        <taxon>Rhizophydiales incertae sedis</taxon>
        <taxon>Batrachochytrium</taxon>
    </lineage>
</organism>
<dbReference type="PANTHER" id="PTHR15175:SF0">
    <property type="entry name" value="SH3 DOMAIN-CONTAINING PROTEIN C23A1.17"/>
    <property type="match status" value="1"/>
</dbReference>
<name>A0ABQ8FIQ9_9FUNG</name>
<dbReference type="PROSITE" id="PS51745">
    <property type="entry name" value="PB1"/>
    <property type="match status" value="1"/>
</dbReference>
<accession>A0ABQ8FIQ9</accession>
<dbReference type="SMART" id="SM00666">
    <property type="entry name" value="PB1"/>
    <property type="match status" value="1"/>
</dbReference>
<dbReference type="InterPro" id="IPR011990">
    <property type="entry name" value="TPR-like_helical_dom_sf"/>
</dbReference>
<evidence type="ECO:0000313" key="6">
    <source>
        <dbReference type="Proteomes" id="UP001648503"/>
    </source>
</evidence>
<proteinExistence type="predicted"/>
<evidence type="ECO:0000256" key="2">
    <source>
        <dbReference type="ARBA" id="ARBA00022803"/>
    </source>
</evidence>
<dbReference type="EMBL" id="JAFCIX010000093">
    <property type="protein sequence ID" value="KAH6598955.1"/>
    <property type="molecule type" value="Genomic_DNA"/>
</dbReference>
<dbReference type="InterPro" id="IPR051864">
    <property type="entry name" value="NCF2_NOXA1"/>
</dbReference>
<dbReference type="PANTHER" id="PTHR15175">
    <property type="entry name" value="NEUTROPHIL CYTOSOLIC FACTOR 2, NEUTROPHIL NADPH OXIDASE FACTOR 2"/>
    <property type="match status" value="1"/>
</dbReference>
<dbReference type="Pfam" id="PF00564">
    <property type="entry name" value="PB1"/>
    <property type="match status" value="1"/>
</dbReference>
<keyword evidence="2" id="KW-0802">TPR repeat</keyword>
<comment type="caution">
    <text evidence="5">The sequence shown here is derived from an EMBL/GenBank/DDBJ whole genome shotgun (WGS) entry which is preliminary data.</text>
</comment>
<gene>
    <name evidence="5" type="ORF">BASA50_003462</name>
</gene>
<dbReference type="Gene3D" id="3.10.20.90">
    <property type="entry name" value="Phosphatidylinositol 3-kinase Catalytic Subunit, Chain A, domain 1"/>
    <property type="match status" value="1"/>
</dbReference>
<feature type="region of interest" description="Disordered" evidence="3">
    <location>
        <begin position="275"/>
        <end position="296"/>
    </location>
</feature>
<dbReference type="SMART" id="SM00028">
    <property type="entry name" value="TPR"/>
    <property type="match status" value="3"/>
</dbReference>
<dbReference type="SUPFAM" id="SSF54277">
    <property type="entry name" value="CAD &amp; PB1 domains"/>
    <property type="match status" value="1"/>
</dbReference>
<dbReference type="InterPro" id="IPR019734">
    <property type="entry name" value="TPR_rpt"/>
</dbReference>
<dbReference type="Proteomes" id="UP001648503">
    <property type="component" value="Unassembled WGS sequence"/>
</dbReference>
<evidence type="ECO:0000256" key="3">
    <source>
        <dbReference type="SAM" id="MobiDB-lite"/>
    </source>
</evidence>
<keyword evidence="6" id="KW-1185">Reference proteome</keyword>
<feature type="domain" description="PB1" evidence="4">
    <location>
        <begin position="420"/>
        <end position="497"/>
    </location>
</feature>
<keyword evidence="1" id="KW-0677">Repeat</keyword>
<dbReference type="InterPro" id="IPR000270">
    <property type="entry name" value="PB1_dom"/>
</dbReference>
<reference evidence="5 6" key="1">
    <citation type="submission" date="2021-02" db="EMBL/GenBank/DDBJ databases">
        <title>Variation within the Batrachochytrium salamandrivorans European outbreak.</title>
        <authorList>
            <person name="Kelly M."/>
            <person name="Pasmans F."/>
            <person name="Shea T.P."/>
            <person name="Munoz J.F."/>
            <person name="Carranza S."/>
            <person name="Cuomo C.A."/>
            <person name="Martel A."/>
        </authorList>
    </citation>
    <scope>NUCLEOTIDE SEQUENCE [LARGE SCALE GENOMIC DNA]</scope>
    <source>
        <strain evidence="5 6">AMFP18/2</strain>
    </source>
</reference>
<evidence type="ECO:0000256" key="1">
    <source>
        <dbReference type="ARBA" id="ARBA00022737"/>
    </source>
</evidence>